<evidence type="ECO:0000313" key="6">
    <source>
        <dbReference type="Proteomes" id="UP001519460"/>
    </source>
</evidence>
<dbReference type="EMBL" id="JACVVK020000123">
    <property type="protein sequence ID" value="KAK7490758.1"/>
    <property type="molecule type" value="Genomic_DNA"/>
</dbReference>
<feature type="compositionally biased region" description="Polar residues" evidence="1">
    <location>
        <begin position="187"/>
        <end position="224"/>
    </location>
</feature>
<dbReference type="SUPFAM" id="SSF57625">
    <property type="entry name" value="Invertebrate chitin-binding proteins"/>
    <property type="match status" value="1"/>
</dbReference>
<reference evidence="5 6" key="1">
    <citation type="journal article" date="2023" name="Sci. Data">
        <title>Genome assembly of the Korean intertidal mud-creeper Batillaria attramentaria.</title>
        <authorList>
            <person name="Patra A.K."/>
            <person name="Ho P.T."/>
            <person name="Jun S."/>
            <person name="Lee S.J."/>
            <person name="Kim Y."/>
            <person name="Won Y.J."/>
        </authorList>
    </citation>
    <scope>NUCLEOTIDE SEQUENCE [LARGE SCALE GENOMIC DNA]</scope>
    <source>
        <strain evidence="5">Wonlab-2016</strain>
    </source>
</reference>
<dbReference type="AlphaFoldDB" id="A0ABD0KV04"/>
<dbReference type="InterPro" id="IPR036508">
    <property type="entry name" value="Chitin-bd_dom_sf"/>
</dbReference>
<feature type="domain" description="Chitin-binding type-2" evidence="4">
    <location>
        <begin position="491"/>
        <end position="552"/>
    </location>
</feature>
<keyword evidence="2" id="KW-0732">Signal</keyword>
<dbReference type="PROSITE" id="PS50940">
    <property type="entry name" value="CHIT_BIND_II"/>
    <property type="match status" value="1"/>
</dbReference>
<keyword evidence="6" id="KW-1185">Reference proteome</keyword>
<feature type="region of interest" description="Disordered" evidence="1">
    <location>
        <begin position="187"/>
        <end position="443"/>
    </location>
</feature>
<feature type="domain" description="VWFA" evidence="3">
    <location>
        <begin position="987"/>
        <end position="1077"/>
    </location>
</feature>
<feature type="compositionally biased region" description="Polar residues" evidence="1">
    <location>
        <begin position="289"/>
        <end position="352"/>
    </location>
</feature>
<dbReference type="InterPro" id="IPR050525">
    <property type="entry name" value="ECM_Assembly_Org"/>
</dbReference>
<dbReference type="Pfam" id="PF01607">
    <property type="entry name" value="CBM_14"/>
    <property type="match status" value="1"/>
</dbReference>
<feature type="compositionally biased region" description="Polar residues" evidence="1">
    <location>
        <begin position="231"/>
        <end position="271"/>
    </location>
</feature>
<dbReference type="PANTHER" id="PTHR24020:SF20">
    <property type="entry name" value="PH DOMAIN-CONTAINING PROTEIN"/>
    <property type="match status" value="1"/>
</dbReference>
<evidence type="ECO:0000256" key="2">
    <source>
        <dbReference type="SAM" id="SignalP"/>
    </source>
</evidence>
<dbReference type="PANTHER" id="PTHR24020">
    <property type="entry name" value="COLLAGEN ALPHA"/>
    <property type="match status" value="1"/>
</dbReference>
<dbReference type="PROSITE" id="PS00198">
    <property type="entry name" value="4FE4S_FER_1"/>
    <property type="match status" value="1"/>
</dbReference>
<dbReference type="Gene3D" id="2.170.140.10">
    <property type="entry name" value="Chitin binding domain"/>
    <property type="match status" value="1"/>
</dbReference>
<dbReference type="PROSITE" id="PS50234">
    <property type="entry name" value="VWFA"/>
    <property type="match status" value="2"/>
</dbReference>
<organism evidence="5 6">
    <name type="scientific">Batillaria attramentaria</name>
    <dbReference type="NCBI Taxonomy" id="370345"/>
    <lineage>
        <taxon>Eukaryota</taxon>
        <taxon>Metazoa</taxon>
        <taxon>Spiralia</taxon>
        <taxon>Lophotrochozoa</taxon>
        <taxon>Mollusca</taxon>
        <taxon>Gastropoda</taxon>
        <taxon>Caenogastropoda</taxon>
        <taxon>Sorbeoconcha</taxon>
        <taxon>Cerithioidea</taxon>
        <taxon>Batillariidae</taxon>
        <taxon>Batillaria</taxon>
    </lineage>
</organism>
<dbReference type="Gene3D" id="3.40.50.410">
    <property type="entry name" value="von Willebrand factor, type A domain"/>
    <property type="match status" value="2"/>
</dbReference>
<feature type="compositionally biased region" description="Polar residues" evidence="1">
    <location>
        <begin position="383"/>
        <end position="403"/>
    </location>
</feature>
<dbReference type="SMART" id="SM00494">
    <property type="entry name" value="ChtBD2"/>
    <property type="match status" value="1"/>
</dbReference>
<evidence type="ECO:0000256" key="1">
    <source>
        <dbReference type="SAM" id="MobiDB-lite"/>
    </source>
</evidence>
<dbReference type="InterPro" id="IPR002035">
    <property type="entry name" value="VWF_A"/>
</dbReference>
<accession>A0ABD0KV04</accession>
<dbReference type="InterPro" id="IPR036465">
    <property type="entry name" value="vWFA_dom_sf"/>
</dbReference>
<evidence type="ECO:0000313" key="5">
    <source>
        <dbReference type="EMBL" id="KAK7490758.1"/>
    </source>
</evidence>
<feature type="signal peptide" evidence="2">
    <location>
        <begin position="1"/>
        <end position="34"/>
    </location>
</feature>
<feature type="non-terminal residue" evidence="5">
    <location>
        <position position="1"/>
    </location>
</feature>
<comment type="caution">
    <text evidence="5">The sequence shown here is derived from an EMBL/GenBank/DDBJ whole genome shotgun (WGS) entry which is preliminary data.</text>
</comment>
<dbReference type="PRINTS" id="PR00453">
    <property type="entry name" value="VWFADOMAIN"/>
</dbReference>
<evidence type="ECO:0000259" key="3">
    <source>
        <dbReference type="PROSITE" id="PS50234"/>
    </source>
</evidence>
<evidence type="ECO:0008006" key="7">
    <source>
        <dbReference type="Google" id="ProtNLM"/>
    </source>
</evidence>
<dbReference type="InterPro" id="IPR017900">
    <property type="entry name" value="4Fe4S_Fe_S_CS"/>
</dbReference>
<feature type="chain" id="PRO_5044834856" description="VWFA domain-containing protein" evidence="2">
    <location>
        <begin position="35"/>
        <end position="1129"/>
    </location>
</feature>
<proteinExistence type="predicted"/>
<sequence length="1129" mass="120667">ENKGDSAMRKHQARLWSLLLPLLLLTVLPAGRECQTPLTQASLAPLDLHIAIDSSGSITQDEYDNIKQVVISFLSKLPVRQTRTDLAIADAMHNLIIKGRQNVAKAMIIITDGVTRLPSKIDERRKEAEALGIGVFSVGFGHRVNMGGLLRVSGTYEEIYTETSFLSDLPADLVSFVRLQATTPIASSTTPFNETPVTEASVTSGGRTTPSSNSRTTDSPSGERTNIPGRGTTNIAGGNTSAFPGGDTTNSPGRGTSNVPGGDTANSAGDGTTSSRERETTSVPGGGTVNSPEHGTSTVPGGDTTNSPGGGTTNIRGGDTTNSPGGRTTSIPDGDTTNSPGGGTTNIPSGDTSVLPDGDTTNSPGRGETSVPGGDTSAFPDGDTTNSPGRGTTSSRGNVSASFGTTSGGGTTDPFGAGITSFPARGTTDSSGDRSAETLHRTKSKPELTLLQNVLLPVPVTSPRRNLWDRITEVLQTLGVGQRVLPKETSLEVVISGGIGYLRHPSSCDKYIQCYPEPSGSLRAVTRQCGLGLYWNTRIGMCDKASNVICPTEACGNPHVRHYNMAGNCRAYWRCEAGRSIPACCDRGYAYFPGRGCVLCSQCTDRCPTRCRSKRVCSMRPDWRSPYRYQLDLGLLGWMTSSCDVGSRFDVTSCSCSYNAVSYSACTPFLLLSFDGNDAHHGRIRTNNLRDASGSAGFTGNSTLTYLIAPGDNPLRYPERQLLLRLRYMESLPFGEETVLVRSSECSSGGKLIVCVDQAALYVKIFSRQGQIADATLLTEGFDEVMWKNLELRLSTTDLAVSLSSGLLTYSTAIRVPMRTSVSDCGWTFGHPVDISGLAAFRGRMDDVSRHFLTHKFLTAEPVLKSELNGYAWVDSALTFASTSREYFCPPRLDHPVLLYGEGLKCLAVVTVTDEFWSAQNRYCRNGTRTPLEPRRGHCSERTGGQFGWPLCPPGAGSTILPGVLSNALDLVFVIDGSDSVGEANFEALKSSILNYALPQMGNGVLQAMIVVVDGVSRFPSETQSVADFTRDMGVLTYAIGVGNDVTLEELNIIAGDSSRVLTTSSFAALPNIDLQLGDMAVLPYLNCGLYLGNSEWMDGFKGTIRRVRTHEHFESGPLLTFYTPSPTF</sequence>
<dbReference type="SUPFAM" id="SSF53300">
    <property type="entry name" value="vWA-like"/>
    <property type="match status" value="2"/>
</dbReference>
<protein>
    <recommendedName>
        <fullName evidence="7">VWFA domain-containing protein</fullName>
    </recommendedName>
</protein>
<evidence type="ECO:0000259" key="4">
    <source>
        <dbReference type="PROSITE" id="PS50940"/>
    </source>
</evidence>
<dbReference type="InterPro" id="IPR002557">
    <property type="entry name" value="Chitin-bd_dom"/>
</dbReference>
<dbReference type="Pfam" id="PF00092">
    <property type="entry name" value="VWA"/>
    <property type="match status" value="1"/>
</dbReference>
<dbReference type="Proteomes" id="UP001519460">
    <property type="component" value="Unassembled WGS sequence"/>
</dbReference>
<feature type="compositionally biased region" description="Basic and acidic residues" evidence="1">
    <location>
        <begin position="431"/>
        <end position="443"/>
    </location>
</feature>
<gene>
    <name evidence="5" type="ORF">BaRGS_00017987</name>
</gene>
<name>A0ABD0KV04_9CAEN</name>
<feature type="domain" description="VWFA" evidence="3">
    <location>
        <begin position="100"/>
        <end position="177"/>
    </location>
</feature>